<protein>
    <submittedName>
        <fullName evidence="1">Uncharacterized protein</fullName>
    </submittedName>
</protein>
<organism evidence="1 2">
    <name type="scientific">Bacteroides caccae</name>
    <dbReference type="NCBI Taxonomy" id="47678"/>
    <lineage>
        <taxon>Bacteria</taxon>
        <taxon>Pseudomonadati</taxon>
        <taxon>Bacteroidota</taxon>
        <taxon>Bacteroidia</taxon>
        <taxon>Bacteroidales</taxon>
        <taxon>Bacteroidaceae</taxon>
        <taxon>Bacteroides</taxon>
    </lineage>
</organism>
<reference evidence="1" key="1">
    <citation type="submission" date="2022-08" db="EMBL/GenBank/DDBJ databases">
        <title>Genome Sequencing of Bacteroides fragilis Group Isolates with Nanopore Technology.</title>
        <authorList>
            <person name="Tisza M.J."/>
            <person name="Smith D."/>
            <person name="Dekker J.P."/>
        </authorList>
    </citation>
    <scope>NUCLEOTIDE SEQUENCE</scope>
    <source>
        <strain evidence="1">BFG-474</strain>
    </source>
</reference>
<dbReference type="AlphaFoldDB" id="A0AA95BUZ3"/>
<dbReference type="Proteomes" id="UP001060260">
    <property type="component" value="Chromosome"/>
</dbReference>
<gene>
    <name evidence="1" type="ORF">NXW23_21580</name>
</gene>
<evidence type="ECO:0000313" key="2">
    <source>
        <dbReference type="Proteomes" id="UP001060260"/>
    </source>
</evidence>
<dbReference type="RefSeq" id="WP_258908794.1">
    <property type="nucleotide sequence ID" value="NZ_CAXKYF010000007.1"/>
</dbReference>
<name>A0AA95BUZ3_9BACE</name>
<sequence length="295" mass="34342">MKYRTFTFTDDIYSWLSPKPKGVEVDTALIKTILESNKPCMISRFGSTELQTLLYCKFYPLSLSLKKRIFYNIQYASGFFPVTFENLKKFYRLYADDVKDLDLLVSWRIEELFFQNWISKLPEIKKTTLDSFYAHEHPWTYSLKGKKILVVHPFAETIESQYSNKRELLFENKEVLPEFASLQTIKAVQSIAGNPVVFNSWFDALNWMKSEIDKKSFDIALLGCGAYALPLAAHIKRIGKKAVHMGGVLQFLFGITSKRYDENEEYKPYINEHFVYPDARDRPKNASAVEGGCYW</sequence>
<accession>A0AA95BUZ3</accession>
<evidence type="ECO:0000313" key="1">
    <source>
        <dbReference type="EMBL" id="UVQ96823.1"/>
    </source>
</evidence>
<dbReference type="EMBL" id="CP103166">
    <property type="protein sequence ID" value="UVQ96823.1"/>
    <property type="molecule type" value="Genomic_DNA"/>
</dbReference>
<proteinExistence type="predicted"/>